<sequence>MKKLIVLSAIATLSSGAVLAGNLDVGGSVPSVCEVATSATSVHFSQLAQGATFQLPITSLKCNDYDGATVTLTSSEGHMQTVDGQDGTGVGYTAQFKAGPYDFTLNATTGVDDLKESQSKNGSPALAAGYNSGNIFMTVTQTPTFAGNYTDQLMLSITAN</sequence>
<dbReference type="Proteomes" id="UP000184517">
    <property type="component" value="Unassembled WGS sequence"/>
</dbReference>
<evidence type="ECO:0000313" key="3">
    <source>
        <dbReference type="Proteomes" id="UP000184517"/>
    </source>
</evidence>
<dbReference type="STRING" id="1122206.SAMN02745753_03912"/>
<keyword evidence="3" id="KW-1185">Reference proteome</keyword>
<protein>
    <recommendedName>
        <fullName evidence="4">Spore coat protein U (SCPU) domain-containing protein</fullName>
    </recommendedName>
</protein>
<dbReference type="OrthoDB" id="6312617at2"/>
<dbReference type="EMBL" id="FQVF01000021">
    <property type="protein sequence ID" value="SHG42400.1"/>
    <property type="molecule type" value="Genomic_DNA"/>
</dbReference>
<evidence type="ECO:0000313" key="2">
    <source>
        <dbReference type="EMBL" id="SHG42400.1"/>
    </source>
</evidence>
<evidence type="ECO:0000256" key="1">
    <source>
        <dbReference type="SAM" id="SignalP"/>
    </source>
</evidence>
<organism evidence="2 3">
    <name type="scientific">Marinomonas polaris DSM 16579</name>
    <dbReference type="NCBI Taxonomy" id="1122206"/>
    <lineage>
        <taxon>Bacteria</taxon>
        <taxon>Pseudomonadati</taxon>
        <taxon>Pseudomonadota</taxon>
        <taxon>Gammaproteobacteria</taxon>
        <taxon>Oceanospirillales</taxon>
        <taxon>Oceanospirillaceae</taxon>
        <taxon>Marinomonas</taxon>
    </lineage>
</organism>
<keyword evidence="1" id="KW-0732">Signal</keyword>
<feature type="signal peptide" evidence="1">
    <location>
        <begin position="1"/>
        <end position="20"/>
    </location>
</feature>
<reference evidence="3" key="1">
    <citation type="submission" date="2016-11" db="EMBL/GenBank/DDBJ databases">
        <authorList>
            <person name="Varghese N."/>
            <person name="Submissions S."/>
        </authorList>
    </citation>
    <scope>NUCLEOTIDE SEQUENCE [LARGE SCALE GENOMIC DNA]</scope>
    <source>
        <strain evidence="3">DSM 16579</strain>
    </source>
</reference>
<gene>
    <name evidence="2" type="ORF">SAMN02745753_03912</name>
</gene>
<name>A0A1M5JQ36_9GAMM</name>
<feature type="chain" id="PRO_5012590014" description="Spore coat protein U (SCPU) domain-containing protein" evidence="1">
    <location>
        <begin position="21"/>
        <end position="160"/>
    </location>
</feature>
<evidence type="ECO:0008006" key="4">
    <source>
        <dbReference type="Google" id="ProtNLM"/>
    </source>
</evidence>
<dbReference type="RefSeq" id="WP_072841319.1">
    <property type="nucleotide sequence ID" value="NZ_FQVF01000021.1"/>
</dbReference>
<dbReference type="AlphaFoldDB" id="A0A1M5JQ36"/>
<accession>A0A1M5JQ36</accession>
<proteinExistence type="predicted"/>